<evidence type="ECO:0000313" key="1">
    <source>
        <dbReference type="EMBL" id="AAZ34610.1"/>
    </source>
</evidence>
<protein>
    <submittedName>
        <fullName evidence="1">Uncharacterized protein</fullName>
    </submittedName>
</protein>
<accession>Q48CP7</accession>
<dbReference type="AlphaFoldDB" id="Q48CP7"/>
<evidence type="ECO:0000313" key="2">
    <source>
        <dbReference type="Proteomes" id="UP000000551"/>
    </source>
</evidence>
<gene>
    <name evidence="1" type="ordered locus">PSPPH_4746</name>
</gene>
<dbReference type="Proteomes" id="UP000000551">
    <property type="component" value="Chromosome"/>
</dbReference>
<proteinExistence type="predicted"/>
<name>Q48CP7_PSE14</name>
<dbReference type="HOGENOM" id="CLU_3397965_0_0_6"/>
<reference evidence="1 2" key="1">
    <citation type="journal article" date="2005" name="J. Bacteriol.">
        <title>Whole-genome sequence analysis of Pseudomonas syringae pv. phaseolicola 1448A reveals divergence among pathovars in genes involved in virulence and transposition.</title>
        <authorList>
            <person name="Joardar V."/>
            <person name="Lindeberg M."/>
            <person name="Jackson R.W."/>
            <person name="Selengut J."/>
            <person name="Dodson R."/>
            <person name="Brinkac L.M."/>
            <person name="Daugherty S.C."/>
            <person name="Deboy R."/>
            <person name="Durkin A.S."/>
            <person name="Giglio M.G."/>
            <person name="Madupu R."/>
            <person name="Nelson W.C."/>
            <person name="Rosovitz M.J."/>
            <person name="Sullivan S."/>
            <person name="Crabtree J."/>
            <person name="Creasy T."/>
            <person name="Davidsen T."/>
            <person name="Haft D.H."/>
            <person name="Zafar N."/>
            <person name="Zhou L."/>
            <person name="Halpin R."/>
            <person name="Holley T."/>
            <person name="Khouri H."/>
            <person name="Feldblyum T."/>
            <person name="White O."/>
            <person name="Fraser C.M."/>
            <person name="Chatterjee A.K."/>
            <person name="Cartinhour S."/>
            <person name="Schneider D.J."/>
            <person name="Mansfield J."/>
            <person name="Collmer A."/>
            <person name="Buell C.R."/>
        </authorList>
    </citation>
    <scope>NUCLEOTIDE SEQUENCE [LARGE SCALE GENOMIC DNA]</scope>
    <source>
        <strain evidence="2">1448A / Race 6</strain>
    </source>
</reference>
<dbReference type="EMBL" id="CP000058">
    <property type="protein sequence ID" value="AAZ34610.1"/>
    <property type="molecule type" value="Genomic_DNA"/>
</dbReference>
<organism evidence="1 2">
    <name type="scientific">Pseudomonas savastanoi pv. phaseolicola (strain 1448A / Race 6)</name>
    <name type="common">Pseudomonas syringae pv. phaseolicola (strain 1448A / Race 6)</name>
    <dbReference type="NCBI Taxonomy" id="264730"/>
    <lineage>
        <taxon>Bacteria</taxon>
        <taxon>Pseudomonadati</taxon>
        <taxon>Pseudomonadota</taxon>
        <taxon>Gammaproteobacteria</taxon>
        <taxon>Pseudomonadales</taxon>
        <taxon>Pseudomonadaceae</taxon>
        <taxon>Pseudomonas</taxon>
    </lineage>
</organism>
<dbReference type="KEGG" id="psp:PSPPH_4746"/>
<sequence length="31" mass="3523">MMAARFLITRLDGRHLLARKPADDLIFQGVP</sequence>